<keyword evidence="4" id="KW-1185">Reference proteome</keyword>
<feature type="transmembrane region" description="Helical" evidence="2">
    <location>
        <begin position="528"/>
        <end position="550"/>
    </location>
</feature>
<dbReference type="PANTHER" id="PTHR35872">
    <property type="entry name" value="INTEGRAL MEMBRANE PROTEIN (AFU_ORTHOLOGUE AFUA_5G07110)"/>
    <property type="match status" value="1"/>
</dbReference>
<evidence type="ECO:0000313" key="3">
    <source>
        <dbReference type="EMBL" id="KAK3356671.1"/>
    </source>
</evidence>
<feature type="compositionally biased region" description="Basic and acidic residues" evidence="1">
    <location>
        <begin position="601"/>
        <end position="623"/>
    </location>
</feature>
<keyword evidence="2" id="KW-0472">Membrane</keyword>
<name>A0AAJ0HLB9_9PEZI</name>
<reference evidence="3" key="1">
    <citation type="journal article" date="2023" name="Mol. Phylogenet. Evol.">
        <title>Genome-scale phylogeny and comparative genomics of the fungal order Sordariales.</title>
        <authorList>
            <person name="Hensen N."/>
            <person name="Bonometti L."/>
            <person name="Westerberg I."/>
            <person name="Brannstrom I.O."/>
            <person name="Guillou S."/>
            <person name="Cros-Aarteil S."/>
            <person name="Calhoun S."/>
            <person name="Haridas S."/>
            <person name="Kuo A."/>
            <person name="Mondo S."/>
            <person name="Pangilinan J."/>
            <person name="Riley R."/>
            <person name="LaButti K."/>
            <person name="Andreopoulos B."/>
            <person name="Lipzen A."/>
            <person name="Chen C."/>
            <person name="Yan M."/>
            <person name="Daum C."/>
            <person name="Ng V."/>
            <person name="Clum A."/>
            <person name="Steindorff A."/>
            <person name="Ohm R.A."/>
            <person name="Martin F."/>
            <person name="Silar P."/>
            <person name="Natvig D.O."/>
            <person name="Lalanne C."/>
            <person name="Gautier V."/>
            <person name="Ament-Velasquez S.L."/>
            <person name="Kruys A."/>
            <person name="Hutchinson M.I."/>
            <person name="Powell A.J."/>
            <person name="Barry K."/>
            <person name="Miller A.N."/>
            <person name="Grigoriev I.V."/>
            <person name="Debuchy R."/>
            <person name="Gladieux P."/>
            <person name="Hiltunen Thoren M."/>
            <person name="Johannesson H."/>
        </authorList>
    </citation>
    <scope>NUCLEOTIDE SEQUENCE</scope>
    <source>
        <strain evidence="3">CBS 955.72</strain>
    </source>
</reference>
<dbReference type="EMBL" id="JAUIQD010000003">
    <property type="protein sequence ID" value="KAK3356671.1"/>
    <property type="molecule type" value="Genomic_DNA"/>
</dbReference>
<feature type="compositionally biased region" description="Low complexity" evidence="1">
    <location>
        <begin position="41"/>
        <end position="53"/>
    </location>
</feature>
<reference evidence="3" key="2">
    <citation type="submission" date="2023-06" db="EMBL/GenBank/DDBJ databases">
        <authorList>
            <consortium name="Lawrence Berkeley National Laboratory"/>
            <person name="Haridas S."/>
            <person name="Hensen N."/>
            <person name="Bonometti L."/>
            <person name="Westerberg I."/>
            <person name="Brannstrom I.O."/>
            <person name="Guillou S."/>
            <person name="Cros-Aarteil S."/>
            <person name="Calhoun S."/>
            <person name="Kuo A."/>
            <person name="Mondo S."/>
            <person name="Pangilinan J."/>
            <person name="Riley R."/>
            <person name="Labutti K."/>
            <person name="Andreopoulos B."/>
            <person name="Lipzen A."/>
            <person name="Chen C."/>
            <person name="Yanf M."/>
            <person name="Daum C."/>
            <person name="Ng V."/>
            <person name="Clum A."/>
            <person name="Steindorff A."/>
            <person name="Ohm R."/>
            <person name="Martin F."/>
            <person name="Silar P."/>
            <person name="Natvig D."/>
            <person name="Lalanne C."/>
            <person name="Gautier V."/>
            <person name="Ament-Velasquez S.L."/>
            <person name="Kruys A."/>
            <person name="Hutchinson M.I."/>
            <person name="Powell A.J."/>
            <person name="Barry K."/>
            <person name="Miller A.N."/>
            <person name="Grigoriev I.V."/>
            <person name="Debuchy R."/>
            <person name="Gladieux P."/>
            <person name="Thoren M.H."/>
            <person name="Johannesson H."/>
        </authorList>
    </citation>
    <scope>NUCLEOTIDE SEQUENCE</scope>
    <source>
        <strain evidence="3">CBS 955.72</strain>
    </source>
</reference>
<feature type="region of interest" description="Disordered" evidence="1">
    <location>
        <begin position="1"/>
        <end position="26"/>
    </location>
</feature>
<feature type="compositionally biased region" description="Low complexity" evidence="1">
    <location>
        <begin position="60"/>
        <end position="71"/>
    </location>
</feature>
<comment type="caution">
    <text evidence="3">The sequence shown here is derived from an EMBL/GenBank/DDBJ whole genome shotgun (WGS) entry which is preliminary data.</text>
</comment>
<gene>
    <name evidence="3" type="ORF">B0T25DRAFT_578869</name>
</gene>
<dbReference type="Pfam" id="PF11204">
    <property type="entry name" value="DUF2985"/>
    <property type="match status" value="1"/>
</dbReference>
<evidence type="ECO:0008006" key="5">
    <source>
        <dbReference type="Google" id="ProtNLM"/>
    </source>
</evidence>
<evidence type="ECO:0000256" key="1">
    <source>
        <dbReference type="SAM" id="MobiDB-lite"/>
    </source>
</evidence>
<feature type="compositionally biased region" description="Basic and acidic residues" evidence="1">
    <location>
        <begin position="636"/>
        <end position="646"/>
    </location>
</feature>
<protein>
    <recommendedName>
        <fullName evidence="5">Integral membrane protein</fullName>
    </recommendedName>
</protein>
<dbReference type="InterPro" id="IPR021369">
    <property type="entry name" value="DUF2985"/>
</dbReference>
<sequence>MDPTHHGSGANGANDQGSYFAAPGALDSNSAAFDQDRVAPVPLSSLPSLPSLATPTTEYASATNNAPATAARHVRFRPSDRQSSVIRLRRLRNPPLPPKPATTVPASASGPLPEPHDATTETRRRSSSDPQHSATDYPAPAVMKPLPAVPEGALKYDPREAQPVELVDTRTGGRTRFLRRRRHPARDQPSTATVEDCYDSRIVDFLDVIDPEVATLSSITNIQNSLFVPSLGKWINRRPTYNLSRLPPMPGAFPASREDVGVIPDLTQEQRPAPPRIPSLSSVLTAPQYAVLPDDATLEGWGEEDIKLLNDYVRHMLHSRRSKLKQRFKAFGQYTKRPLGFFVTLYASLITLFGLAWVLFLIGWIYVGEKQLYVINVIDFVLVALFAIVGDGMAPFRAKDTYHMIYVAHYHRKTWKLRHKLLLPNLKDHNDLPTASQKNSTIDLEAGPASKEKDDFIPVLNDDEQAKLVHHQTKLAKSHTFYKPHETETHHAFPLRLLITVVCLLDLHSCLQIALGACTWGIDYAVRPAALTTTILCCSIATNAAAGIFISIGDRRTRKKDVLERLWKQELTGEVMDKMKKEKEKEEKGEDKGVLGLVEPLAEKLRRSADTKKSDGDEKKGRELVGSFDANVPTRTGDDRVWRWEDGPGGMGGRS</sequence>
<organism evidence="3 4">
    <name type="scientific">Lasiosphaeria hispida</name>
    <dbReference type="NCBI Taxonomy" id="260671"/>
    <lineage>
        <taxon>Eukaryota</taxon>
        <taxon>Fungi</taxon>
        <taxon>Dikarya</taxon>
        <taxon>Ascomycota</taxon>
        <taxon>Pezizomycotina</taxon>
        <taxon>Sordariomycetes</taxon>
        <taxon>Sordariomycetidae</taxon>
        <taxon>Sordariales</taxon>
        <taxon>Lasiosphaeriaceae</taxon>
        <taxon>Lasiosphaeria</taxon>
    </lineage>
</organism>
<dbReference type="Proteomes" id="UP001275084">
    <property type="component" value="Unassembled WGS sequence"/>
</dbReference>
<evidence type="ECO:0000256" key="2">
    <source>
        <dbReference type="SAM" id="Phobius"/>
    </source>
</evidence>
<dbReference type="AlphaFoldDB" id="A0AAJ0HLB9"/>
<feature type="transmembrane region" description="Helical" evidence="2">
    <location>
        <begin position="373"/>
        <end position="394"/>
    </location>
</feature>
<feature type="compositionally biased region" description="Basic and acidic residues" evidence="1">
    <location>
        <begin position="114"/>
        <end position="127"/>
    </location>
</feature>
<proteinExistence type="predicted"/>
<evidence type="ECO:0000313" key="4">
    <source>
        <dbReference type="Proteomes" id="UP001275084"/>
    </source>
</evidence>
<feature type="region of interest" description="Disordered" evidence="1">
    <location>
        <begin position="41"/>
        <end position="145"/>
    </location>
</feature>
<accession>A0AAJ0HLB9</accession>
<keyword evidence="2" id="KW-0812">Transmembrane</keyword>
<keyword evidence="2" id="KW-1133">Transmembrane helix</keyword>
<feature type="compositionally biased region" description="Basic and acidic residues" evidence="1">
    <location>
        <begin position="579"/>
        <end position="593"/>
    </location>
</feature>
<feature type="region of interest" description="Disordered" evidence="1">
    <location>
        <begin position="579"/>
        <end position="655"/>
    </location>
</feature>
<dbReference type="PANTHER" id="PTHR35872:SF2">
    <property type="entry name" value="INTEGRAL MEMBRANE PROTEIN (AFU_ORTHOLOGUE AFUA_5G07110)"/>
    <property type="match status" value="1"/>
</dbReference>
<feature type="transmembrane region" description="Helical" evidence="2">
    <location>
        <begin position="339"/>
        <end position="367"/>
    </location>
</feature>